<dbReference type="AlphaFoldDB" id="A0AAV0B5Z9"/>
<protein>
    <recommendedName>
        <fullName evidence="3">Kringle domain-containing protein</fullName>
    </recommendedName>
</protein>
<organism evidence="1 2">
    <name type="scientific">Phakopsora pachyrhizi</name>
    <name type="common">Asian soybean rust disease fungus</name>
    <dbReference type="NCBI Taxonomy" id="170000"/>
    <lineage>
        <taxon>Eukaryota</taxon>
        <taxon>Fungi</taxon>
        <taxon>Dikarya</taxon>
        <taxon>Basidiomycota</taxon>
        <taxon>Pucciniomycotina</taxon>
        <taxon>Pucciniomycetes</taxon>
        <taxon>Pucciniales</taxon>
        <taxon>Phakopsoraceae</taxon>
        <taxon>Phakopsora</taxon>
    </lineage>
</organism>
<name>A0AAV0B5Z9_PHAPC</name>
<evidence type="ECO:0008006" key="3">
    <source>
        <dbReference type="Google" id="ProtNLM"/>
    </source>
</evidence>
<gene>
    <name evidence="1" type="ORF">PPACK8108_LOCUS15283</name>
</gene>
<dbReference type="Proteomes" id="UP001153365">
    <property type="component" value="Unassembled WGS sequence"/>
</dbReference>
<proteinExistence type="predicted"/>
<accession>A0AAV0B5Z9</accession>
<evidence type="ECO:0000313" key="2">
    <source>
        <dbReference type="Proteomes" id="UP001153365"/>
    </source>
</evidence>
<evidence type="ECO:0000313" key="1">
    <source>
        <dbReference type="EMBL" id="CAH7682388.1"/>
    </source>
</evidence>
<reference evidence="1" key="1">
    <citation type="submission" date="2022-06" db="EMBL/GenBank/DDBJ databases">
        <authorList>
            <consortium name="SYNGENTA / RWTH Aachen University"/>
        </authorList>
    </citation>
    <scope>NUCLEOTIDE SEQUENCE</scope>
</reference>
<keyword evidence="2" id="KW-1185">Reference proteome</keyword>
<comment type="caution">
    <text evidence="1">The sequence shown here is derived from an EMBL/GenBank/DDBJ whole genome shotgun (WGS) entry which is preliminary data.</text>
</comment>
<dbReference type="EMBL" id="CALTRL010004052">
    <property type="protein sequence ID" value="CAH7682388.1"/>
    <property type="molecule type" value="Genomic_DNA"/>
</dbReference>
<sequence length="73" mass="8334">GYYPESAVGTKCRNGKENIKFNYYVKHISPNTRYLGVDECNNGLNKEIVNCSRGGKTRYGNWEYSVDPNKGYC</sequence>
<feature type="non-terminal residue" evidence="1">
    <location>
        <position position="1"/>
    </location>
</feature>